<dbReference type="InterPro" id="IPR013986">
    <property type="entry name" value="DExx_box_DNA_helicase_dom_sf"/>
</dbReference>
<name>H7EMY2_9SPIR</name>
<dbReference type="PANTHER" id="PTHR11070">
    <property type="entry name" value="UVRD / RECB / PCRA DNA HELICASE FAMILY MEMBER"/>
    <property type="match status" value="1"/>
</dbReference>
<dbReference type="PATRIC" id="fig|907348.3.peg.2287"/>
<comment type="caution">
    <text evidence="16">The sequence shown here is derived from an EMBL/GenBank/DDBJ whole genome shotgun (WGS) entry which is preliminary data.</text>
</comment>
<comment type="similarity">
    <text evidence="1">Belongs to the helicase family. UvrD subfamily.</text>
</comment>
<dbReference type="GO" id="GO:0016887">
    <property type="term" value="F:ATP hydrolysis activity"/>
    <property type="evidence" value="ECO:0007669"/>
    <property type="project" value="RHEA"/>
</dbReference>
<feature type="binding site" evidence="12">
    <location>
        <begin position="47"/>
        <end position="54"/>
    </location>
    <ligand>
        <name>ATP</name>
        <dbReference type="ChEBI" id="CHEBI:30616"/>
    </ligand>
</feature>
<evidence type="ECO:0000256" key="12">
    <source>
        <dbReference type="PROSITE-ProRule" id="PRU00560"/>
    </source>
</evidence>
<gene>
    <name evidence="16" type="ORF">TresaDRAFT_0871</name>
</gene>
<dbReference type="InterPro" id="IPR014017">
    <property type="entry name" value="DNA_helicase_UvrD-like_C"/>
</dbReference>
<accession>H7EMY2</accession>
<keyword evidence="17" id="KW-1185">Reference proteome</keyword>
<dbReference type="GO" id="GO:0003677">
    <property type="term" value="F:DNA binding"/>
    <property type="evidence" value="ECO:0007669"/>
    <property type="project" value="UniProtKB-KW"/>
</dbReference>
<dbReference type="Pfam" id="PF13361">
    <property type="entry name" value="UvrD_C"/>
    <property type="match status" value="2"/>
</dbReference>
<protein>
    <recommendedName>
        <fullName evidence="9">DNA 3'-5' helicase</fullName>
        <ecNumber evidence="9">5.6.2.4</ecNumber>
    </recommendedName>
    <alternativeName>
        <fullName evidence="10">DNA 3'-5' helicase II</fullName>
    </alternativeName>
</protein>
<evidence type="ECO:0000256" key="4">
    <source>
        <dbReference type="ARBA" id="ARBA00022806"/>
    </source>
</evidence>
<organism evidence="16 17">
    <name type="scientific">Treponema saccharophilum DSM 2985</name>
    <dbReference type="NCBI Taxonomy" id="907348"/>
    <lineage>
        <taxon>Bacteria</taxon>
        <taxon>Pseudomonadati</taxon>
        <taxon>Spirochaetota</taxon>
        <taxon>Spirochaetia</taxon>
        <taxon>Spirochaetales</taxon>
        <taxon>Treponemataceae</taxon>
        <taxon>Treponema</taxon>
    </lineage>
</organism>
<dbReference type="EMBL" id="AGRW01000052">
    <property type="protein sequence ID" value="EIC01046.1"/>
    <property type="molecule type" value="Genomic_DNA"/>
</dbReference>
<comment type="catalytic activity">
    <reaction evidence="8">
        <text>Couples ATP hydrolysis with the unwinding of duplex DNA by translocating in the 3'-5' direction.</text>
        <dbReference type="EC" id="5.6.2.4"/>
    </reaction>
</comment>
<reference evidence="16 17" key="1">
    <citation type="submission" date="2011-09" db="EMBL/GenBank/DDBJ databases">
        <title>The draft genome of Treponema saccharophilum DSM 2985.</title>
        <authorList>
            <consortium name="US DOE Joint Genome Institute (JGI-PGF)"/>
            <person name="Lucas S."/>
            <person name="Copeland A."/>
            <person name="Lapidus A."/>
            <person name="Glavina del Rio T."/>
            <person name="Dalin E."/>
            <person name="Tice H."/>
            <person name="Bruce D."/>
            <person name="Goodwin L."/>
            <person name="Pitluck S."/>
            <person name="Peters L."/>
            <person name="Kyrpides N."/>
            <person name="Mavromatis K."/>
            <person name="Ivanova N."/>
            <person name="Markowitz V."/>
            <person name="Cheng J.-F."/>
            <person name="Hugenholtz P."/>
            <person name="Woyke T."/>
            <person name="Wu D."/>
            <person name="Gronow S."/>
            <person name="Wellnitz S."/>
            <person name="Brambilla E."/>
            <person name="Klenk H.-P."/>
            <person name="Eisen J.A."/>
        </authorList>
    </citation>
    <scope>NUCLEOTIDE SEQUENCE [LARGE SCALE GENOMIC DNA]</scope>
    <source>
        <strain evidence="16 17">DSM 2985</strain>
    </source>
</reference>
<dbReference type="SUPFAM" id="SSF52540">
    <property type="entry name" value="P-loop containing nucleoside triphosphate hydrolases"/>
    <property type="match status" value="1"/>
</dbReference>
<dbReference type="Gene3D" id="1.10.10.160">
    <property type="match status" value="1"/>
</dbReference>
<dbReference type="InterPro" id="IPR027417">
    <property type="entry name" value="P-loop_NTPase"/>
</dbReference>
<evidence type="ECO:0000256" key="1">
    <source>
        <dbReference type="ARBA" id="ARBA00009922"/>
    </source>
</evidence>
<dbReference type="GO" id="GO:0033202">
    <property type="term" value="C:DNA helicase complex"/>
    <property type="evidence" value="ECO:0007669"/>
    <property type="project" value="TreeGrafter"/>
</dbReference>
<evidence type="ECO:0000259" key="14">
    <source>
        <dbReference type="PROSITE" id="PS51198"/>
    </source>
</evidence>
<evidence type="ECO:0000256" key="9">
    <source>
        <dbReference type="ARBA" id="ARBA00034808"/>
    </source>
</evidence>
<keyword evidence="2 12" id="KW-0547">Nucleotide-binding</keyword>
<evidence type="ECO:0000256" key="7">
    <source>
        <dbReference type="ARBA" id="ARBA00023235"/>
    </source>
</evidence>
<keyword evidence="5 12" id="KW-0067">ATP-binding</keyword>
<proteinExistence type="inferred from homology"/>
<keyword evidence="6" id="KW-0238">DNA-binding</keyword>
<dbReference type="PROSITE" id="PS51217">
    <property type="entry name" value="UVRD_HELICASE_CTER"/>
    <property type="match status" value="1"/>
</dbReference>
<evidence type="ECO:0000256" key="2">
    <source>
        <dbReference type="ARBA" id="ARBA00022741"/>
    </source>
</evidence>
<comment type="catalytic activity">
    <reaction evidence="11">
        <text>ATP + H2O = ADP + phosphate + H(+)</text>
        <dbReference type="Rhea" id="RHEA:13065"/>
        <dbReference type="ChEBI" id="CHEBI:15377"/>
        <dbReference type="ChEBI" id="CHEBI:15378"/>
        <dbReference type="ChEBI" id="CHEBI:30616"/>
        <dbReference type="ChEBI" id="CHEBI:43474"/>
        <dbReference type="ChEBI" id="CHEBI:456216"/>
        <dbReference type="EC" id="5.6.2.4"/>
    </reaction>
</comment>
<evidence type="ECO:0000313" key="16">
    <source>
        <dbReference type="EMBL" id="EIC01046.1"/>
    </source>
</evidence>
<dbReference type="PROSITE" id="PS51198">
    <property type="entry name" value="UVRD_HELICASE_ATP_BIND"/>
    <property type="match status" value="1"/>
</dbReference>
<dbReference type="eggNOG" id="COG0210">
    <property type="taxonomic scope" value="Bacteria"/>
</dbReference>
<evidence type="ECO:0000259" key="15">
    <source>
        <dbReference type="PROSITE" id="PS51217"/>
    </source>
</evidence>
<feature type="region of interest" description="Disordered" evidence="13">
    <location>
        <begin position="504"/>
        <end position="524"/>
    </location>
</feature>
<evidence type="ECO:0000256" key="13">
    <source>
        <dbReference type="SAM" id="MobiDB-lite"/>
    </source>
</evidence>
<dbReference type="STRING" id="907348.TresaDRAFT_0871"/>
<evidence type="ECO:0000256" key="8">
    <source>
        <dbReference type="ARBA" id="ARBA00034617"/>
    </source>
</evidence>
<evidence type="ECO:0000256" key="10">
    <source>
        <dbReference type="ARBA" id="ARBA00034923"/>
    </source>
</evidence>
<dbReference type="InterPro" id="IPR014016">
    <property type="entry name" value="UvrD-like_ATP-bd"/>
</dbReference>
<dbReference type="Gene3D" id="3.40.50.300">
    <property type="entry name" value="P-loop containing nucleotide triphosphate hydrolases"/>
    <property type="match status" value="2"/>
</dbReference>
<evidence type="ECO:0000313" key="17">
    <source>
        <dbReference type="Proteomes" id="UP000003571"/>
    </source>
</evidence>
<evidence type="ECO:0000256" key="3">
    <source>
        <dbReference type="ARBA" id="ARBA00022801"/>
    </source>
</evidence>
<evidence type="ECO:0000256" key="11">
    <source>
        <dbReference type="ARBA" id="ARBA00048988"/>
    </source>
</evidence>
<keyword evidence="4 12" id="KW-0347">Helicase</keyword>
<dbReference type="GO" id="GO:0005829">
    <property type="term" value="C:cytosol"/>
    <property type="evidence" value="ECO:0007669"/>
    <property type="project" value="TreeGrafter"/>
</dbReference>
<dbReference type="Pfam" id="PF00580">
    <property type="entry name" value="UvrD-helicase"/>
    <property type="match status" value="1"/>
</dbReference>
<dbReference type="AlphaFoldDB" id="H7EMY2"/>
<evidence type="ECO:0000256" key="6">
    <source>
        <dbReference type="ARBA" id="ARBA00023125"/>
    </source>
</evidence>
<dbReference type="Gene3D" id="1.10.486.10">
    <property type="entry name" value="PCRA, domain 4"/>
    <property type="match status" value="1"/>
</dbReference>
<keyword evidence="7" id="KW-0413">Isomerase</keyword>
<sequence length="778" mass="87444">MEGNGGTAEYFEEMAKVSPETQEYLSMMNDEQLEAVVHEGSPLLILAGAGSGKTRVITTKIAYLIREKNVQPWQILAVTFTKKAANEMRERAIALDDRAASVHIKTFHSFGAWFLRLNAEDAGISPSFTVYDDDDAVSLIQKAVPGLKKTSASHFAHLISLAKDYCILPDDDELSEIDADPEFRKVYKLYQSRLRETGNVDFGDLILLPYLVLKENEDIRRRMQRKFRVLMVDEYQDSNVAQFKLLQELSGISEGSGNYICVVGDDDQSIYKFRGAEVKNILTFAEHFPNTKTIRLVRNYRSKAEILTVADDVVRNNSGRLGKTLLAARGSGKKPVLAFLKNQDEEAEQCVMAIKKDVEKGANWSDWAILYRTNAQSLTFETAFMQNKIPYQVVGSLKFYEREEVKDILAYLALLANPRDEIAFRRIVNKPARGIGPKAQDAIVEDERSSPVLMDDGAGLVKSCAALAPTFPKKARDGAESFCAMMDSFREEIGEEGTFLLGKSDDEEPSLDFGGEERAEETGTGNLSDLIRAIIEKSGLKEHYEAEDEISGTQKVANMMELTNGAVPFDCTRAGLLEFLDHIELDRTDDDDAHDKNKVTLITLHNTKGLEFRKVIMTGMEFGIFPRTDKTGDDLEEERRLCYVGMTRAKDILFLTCCASRRLYGRLEYMEMSPFLREISPDDINITCSRGQETRKRLFLESAHGKNGLSNAHKSGDSLAAKWRKGTRLYCDECGYGEIIRCGETEAGEFKITVKFETGEIKSFLPKYSAHKLEIIRD</sequence>
<dbReference type="EC" id="5.6.2.4" evidence="9"/>
<dbReference type="InterPro" id="IPR000212">
    <property type="entry name" value="DNA_helicase_UvrD/REP"/>
</dbReference>
<feature type="domain" description="UvrD-like helicase ATP-binding" evidence="14">
    <location>
        <begin position="26"/>
        <end position="303"/>
    </location>
</feature>
<feature type="domain" description="UvrD-like helicase C-terminal" evidence="15">
    <location>
        <begin position="304"/>
        <end position="609"/>
    </location>
</feature>
<dbReference type="Proteomes" id="UP000003571">
    <property type="component" value="Unassembled WGS sequence"/>
</dbReference>
<dbReference type="GO" id="GO:0043138">
    <property type="term" value="F:3'-5' DNA helicase activity"/>
    <property type="evidence" value="ECO:0007669"/>
    <property type="project" value="UniProtKB-EC"/>
</dbReference>
<dbReference type="GO" id="GO:0005524">
    <property type="term" value="F:ATP binding"/>
    <property type="evidence" value="ECO:0007669"/>
    <property type="project" value="UniProtKB-UniRule"/>
</dbReference>
<dbReference type="PANTHER" id="PTHR11070:SF2">
    <property type="entry name" value="ATP-DEPENDENT DNA HELICASE SRS2"/>
    <property type="match status" value="1"/>
</dbReference>
<keyword evidence="3 12" id="KW-0378">Hydrolase</keyword>
<dbReference type="GO" id="GO:0000725">
    <property type="term" value="P:recombinational repair"/>
    <property type="evidence" value="ECO:0007669"/>
    <property type="project" value="TreeGrafter"/>
</dbReference>
<evidence type="ECO:0000256" key="5">
    <source>
        <dbReference type="ARBA" id="ARBA00022840"/>
    </source>
</evidence>
<dbReference type="CDD" id="cd17932">
    <property type="entry name" value="DEXQc_UvrD"/>
    <property type="match status" value="1"/>
</dbReference>